<dbReference type="AlphaFoldDB" id="A0A9K3DUS8"/>
<dbReference type="Proteomes" id="UP000215914">
    <property type="component" value="Unassembled WGS sequence"/>
</dbReference>
<keyword evidence="2" id="KW-1185">Reference proteome</keyword>
<reference evidence="1" key="2">
    <citation type="submission" date="2020-06" db="EMBL/GenBank/DDBJ databases">
        <title>Helianthus annuus Genome sequencing and assembly Release 2.</title>
        <authorList>
            <person name="Gouzy J."/>
            <person name="Langlade N."/>
            <person name="Munos S."/>
        </authorList>
    </citation>
    <scope>NUCLEOTIDE SEQUENCE</scope>
    <source>
        <tissue evidence="1">Leaves</tissue>
    </source>
</reference>
<proteinExistence type="predicted"/>
<dbReference type="Gramene" id="mRNA:HanXRQr2_Chr16g0761341">
    <property type="protein sequence ID" value="CDS:HanXRQr2_Chr16g0761341.1"/>
    <property type="gene ID" value="HanXRQr2_Chr16g0761341"/>
</dbReference>
<gene>
    <name evidence="1" type="ORF">HanXRQr2_Chr16g0761341</name>
</gene>
<dbReference type="EMBL" id="MNCJ02000331">
    <property type="protein sequence ID" value="KAF5761119.1"/>
    <property type="molecule type" value="Genomic_DNA"/>
</dbReference>
<comment type="caution">
    <text evidence="1">The sequence shown here is derived from an EMBL/GenBank/DDBJ whole genome shotgun (WGS) entry which is preliminary data.</text>
</comment>
<protein>
    <submittedName>
        <fullName evidence="1">Uncharacterized protein</fullName>
    </submittedName>
</protein>
<accession>A0A9K3DUS8</accession>
<reference evidence="1" key="1">
    <citation type="journal article" date="2017" name="Nature">
        <title>The sunflower genome provides insights into oil metabolism, flowering and Asterid evolution.</title>
        <authorList>
            <person name="Badouin H."/>
            <person name="Gouzy J."/>
            <person name="Grassa C.J."/>
            <person name="Murat F."/>
            <person name="Staton S.E."/>
            <person name="Cottret L."/>
            <person name="Lelandais-Briere C."/>
            <person name="Owens G.L."/>
            <person name="Carrere S."/>
            <person name="Mayjonade B."/>
            <person name="Legrand L."/>
            <person name="Gill N."/>
            <person name="Kane N.C."/>
            <person name="Bowers J.E."/>
            <person name="Hubner S."/>
            <person name="Bellec A."/>
            <person name="Berard A."/>
            <person name="Berges H."/>
            <person name="Blanchet N."/>
            <person name="Boniface M.C."/>
            <person name="Brunel D."/>
            <person name="Catrice O."/>
            <person name="Chaidir N."/>
            <person name="Claudel C."/>
            <person name="Donnadieu C."/>
            <person name="Faraut T."/>
            <person name="Fievet G."/>
            <person name="Helmstetter N."/>
            <person name="King M."/>
            <person name="Knapp S.J."/>
            <person name="Lai Z."/>
            <person name="Le Paslier M.C."/>
            <person name="Lippi Y."/>
            <person name="Lorenzon L."/>
            <person name="Mandel J.R."/>
            <person name="Marage G."/>
            <person name="Marchand G."/>
            <person name="Marquand E."/>
            <person name="Bret-Mestries E."/>
            <person name="Morien E."/>
            <person name="Nambeesan S."/>
            <person name="Nguyen T."/>
            <person name="Pegot-Espagnet P."/>
            <person name="Pouilly N."/>
            <person name="Raftis F."/>
            <person name="Sallet E."/>
            <person name="Schiex T."/>
            <person name="Thomas J."/>
            <person name="Vandecasteele C."/>
            <person name="Vares D."/>
            <person name="Vear F."/>
            <person name="Vautrin S."/>
            <person name="Crespi M."/>
            <person name="Mangin B."/>
            <person name="Burke J.M."/>
            <person name="Salse J."/>
            <person name="Munos S."/>
            <person name="Vincourt P."/>
            <person name="Rieseberg L.H."/>
            <person name="Langlade N.B."/>
        </authorList>
    </citation>
    <scope>NUCLEOTIDE SEQUENCE</scope>
    <source>
        <tissue evidence="1">Leaves</tissue>
    </source>
</reference>
<evidence type="ECO:0000313" key="1">
    <source>
        <dbReference type="EMBL" id="KAF5761119.1"/>
    </source>
</evidence>
<evidence type="ECO:0000313" key="2">
    <source>
        <dbReference type="Proteomes" id="UP000215914"/>
    </source>
</evidence>
<sequence length="68" mass="7487">MSYPLDLSSPPTKSIETSKRIQLGMGKGCSKLREATFSDLALLHTSQSLTMDLTVLANPFQWNMALTL</sequence>
<name>A0A9K3DUS8_HELAN</name>
<organism evidence="1 2">
    <name type="scientific">Helianthus annuus</name>
    <name type="common">Common sunflower</name>
    <dbReference type="NCBI Taxonomy" id="4232"/>
    <lineage>
        <taxon>Eukaryota</taxon>
        <taxon>Viridiplantae</taxon>
        <taxon>Streptophyta</taxon>
        <taxon>Embryophyta</taxon>
        <taxon>Tracheophyta</taxon>
        <taxon>Spermatophyta</taxon>
        <taxon>Magnoliopsida</taxon>
        <taxon>eudicotyledons</taxon>
        <taxon>Gunneridae</taxon>
        <taxon>Pentapetalae</taxon>
        <taxon>asterids</taxon>
        <taxon>campanulids</taxon>
        <taxon>Asterales</taxon>
        <taxon>Asteraceae</taxon>
        <taxon>Asteroideae</taxon>
        <taxon>Heliantheae alliance</taxon>
        <taxon>Heliantheae</taxon>
        <taxon>Helianthus</taxon>
    </lineage>
</organism>